<dbReference type="Proteomes" id="UP000235050">
    <property type="component" value="Unassembled WGS sequence"/>
</dbReference>
<dbReference type="RefSeq" id="WP_101617403.1">
    <property type="nucleotide sequence ID" value="NZ_NMWU01000029.1"/>
</dbReference>
<dbReference type="AlphaFoldDB" id="A0A2N5J8G6"/>
<protein>
    <submittedName>
        <fullName evidence="1">Uncharacterized protein</fullName>
    </submittedName>
</protein>
<organism evidence="1 2">
    <name type="scientific">Bifidobacterium margollesii</name>
    <dbReference type="NCBI Taxonomy" id="2020964"/>
    <lineage>
        <taxon>Bacteria</taxon>
        <taxon>Bacillati</taxon>
        <taxon>Actinomycetota</taxon>
        <taxon>Actinomycetes</taxon>
        <taxon>Bifidobacteriales</taxon>
        <taxon>Bifidobacteriaceae</taxon>
        <taxon>Bifidobacterium</taxon>
    </lineage>
</organism>
<name>A0A2N5J8G6_9BIFI</name>
<gene>
    <name evidence="1" type="ORF">Uis1B_1657</name>
</gene>
<dbReference type="OrthoDB" id="3233958at2"/>
<sequence>MASSELVEEVAKAQTVQDVLAALKNAGEELTFEQADKLFGKVLQAKSDTAELDGDTIAGAIDEALAK</sequence>
<comment type="caution">
    <text evidence="1">The sequence shown here is derived from an EMBL/GenBank/DDBJ whole genome shotgun (WGS) entry which is preliminary data.</text>
</comment>
<dbReference type="EMBL" id="NMWU01000029">
    <property type="protein sequence ID" value="PLS30512.1"/>
    <property type="molecule type" value="Genomic_DNA"/>
</dbReference>
<accession>A0A2N5J8G6</accession>
<keyword evidence="2" id="KW-1185">Reference proteome</keyword>
<proteinExistence type="predicted"/>
<reference evidence="1 2" key="1">
    <citation type="submission" date="2017-07" db="EMBL/GenBank/DDBJ databases">
        <title>Bifidobacterium novel species.</title>
        <authorList>
            <person name="Lugli G.A."/>
            <person name="Milani C."/>
            <person name="Duranti S."/>
            <person name="Mangifesta M."/>
        </authorList>
    </citation>
    <scope>NUCLEOTIDE SEQUENCE [LARGE SCALE GENOMIC DNA]</scope>
    <source>
        <strain evidence="2">Uis1B</strain>
    </source>
</reference>
<evidence type="ECO:0000313" key="1">
    <source>
        <dbReference type="EMBL" id="PLS30512.1"/>
    </source>
</evidence>
<evidence type="ECO:0000313" key="2">
    <source>
        <dbReference type="Proteomes" id="UP000235050"/>
    </source>
</evidence>